<dbReference type="Proteomes" id="UP000034789">
    <property type="component" value="Unassembled WGS sequence"/>
</dbReference>
<evidence type="ECO:0000313" key="3">
    <source>
        <dbReference type="Proteomes" id="UP000034789"/>
    </source>
</evidence>
<gene>
    <name evidence="2" type="ORF">UY98_C0011G0008</name>
</gene>
<comment type="caution">
    <text evidence="2">The sequence shown here is derived from an EMBL/GenBank/DDBJ whole genome shotgun (WGS) entry which is preliminary data.</text>
</comment>
<dbReference type="AlphaFoldDB" id="A0A0G1YWA0"/>
<evidence type="ECO:0000256" key="1">
    <source>
        <dbReference type="SAM" id="MobiDB-lite"/>
    </source>
</evidence>
<protein>
    <submittedName>
        <fullName evidence="2">Uncharacterized protein</fullName>
    </submittedName>
</protein>
<name>A0A0G1YWA0_9BACT</name>
<dbReference type="EMBL" id="LCSD01000011">
    <property type="protein sequence ID" value="KKW47475.1"/>
    <property type="molecule type" value="Genomic_DNA"/>
</dbReference>
<evidence type="ECO:0000313" key="2">
    <source>
        <dbReference type="EMBL" id="KKW47475.1"/>
    </source>
</evidence>
<feature type="region of interest" description="Disordered" evidence="1">
    <location>
        <begin position="19"/>
        <end position="67"/>
    </location>
</feature>
<proteinExistence type="predicted"/>
<accession>A0A0G1YWA0</accession>
<feature type="compositionally biased region" description="Gly residues" evidence="1">
    <location>
        <begin position="45"/>
        <end position="56"/>
    </location>
</feature>
<organism evidence="2 3">
    <name type="scientific">Candidatus Kaiserbacteria bacterium GW2011_GWA2_58_9</name>
    <dbReference type="NCBI Taxonomy" id="1618672"/>
    <lineage>
        <taxon>Bacteria</taxon>
        <taxon>Candidatus Kaiseribacteriota</taxon>
    </lineage>
</organism>
<sequence length="67" mass="7584">MGSEYYSIRMVDREHQEWLANRKARKDDRKKAKPEPLRPTDEGGPRAGGSALAGGGIERDDFDPVLW</sequence>
<feature type="compositionally biased region" description="Basic and acidic residues" evidence="1">
    <location>
        <begin position="25"/>
        <end position="44"/>
    </location>
</feature>
<reference evidence="2 3" key="1">
    <citation type="journal article" date="2015" name="Nature">
        <title>rRNA introns, odd ribosomes, and small enigmatic genomes across a large radiation of phyla.</title>
        <authorList>
            <person name="Brown C.T."/>
            <person name="Hug L.A."/>
            <person name="Thomas B.C."/>
            <person name="Sharon I."/>
            <person name="Castelle C.J."/>
            <person name="Singh A."/>
            <person name="Wilkins M.J."/>
            <person name="Williams K.H."/>
            <person name="Banfield J.F."/>
        </authorList>
    </citation>
    <scope>NUCLEOTIDE SEQUENCE [LARGE SCALE GENOMIC DNA]</scope>
</reference>